<keyword evidence="8 17" id="KW-0472">Membrane</keyword>
<feature type="transmembrane region" description="Helical" evidence="17">
    <location>
        <begin position="294"/>
        <end position="314"/>
    </location>
</feature>
<dbReference type="PANTHER" id="PTHR30474">
    <property type="entry name" value="CELL CYCLE PROTEIN"/>
    <property type="match status" value="1"/>
</dbReference>
<organism evidence="18 19">
    <name type="scientific">Aphanocapsa feldmannii 277cV</name>
    <dbReference type="NCBI Taxonomy" id="2507553"/>
    <lineage>
        <taxon>Bacteria</taxon>
        <taxon>Bacillati</taxon>
        <taxon>Cyanobacteriota</taxon>
        <taxon>Cyanophyceae</taxon>
        <taxon>Oscillatoriophycideae</taxon>
        <taxon>Chroococcales</taxon>
        <taxon>Microcystaceae</taxon>
        <taxon>Aphanocapsa</taxon>
    </lineage>
</organism>
<dbReference type="GO" id="GO:0032153">
    <property type="term" value="C:cell division site"/>
    <property type="evidence" value="ECO:0007669"/>
    <property type="project" value="TreeGrafter"/>
</dbReference>
<evidence type="ECO:0000256" key="15">
    <source>
        <dbReference type="ARBA" id="ARBA00049902"/>
    </source>
</evidence>
<dbReference type="GO" id="GO:0005886">
    <property type="term" value="C:plasma membrane"/>
    <property type="evidence" value="ECO:0007669"/>
    <property type="project" value="TreeGrafter"/>
</dbReference>
<feature type="transmembrane region" description="Helical" evidence="17">
    <location>
        <begin position="193"/>
        <end position="226"/>
    </location>
</feature>
<evidence type="ECO:0000256" key="14">
    <source>
        <dbReference type="ARBA" id="ARBA00044770"/>
    </source>
</evidence>
<gene>
    <name evidence="18" type="ORF">ERJ67_10015</name>
</gene>
<evidence type="ECO:0000256" key="5">
    <source>
        <dbReference type="ARBA" id="ARBA00022960"/>
    </source>
</evidence>
<evidence type="ECO:0000313" key="19">
    <source>
        <dbReference type="Proteomes" id="UP000317990"/>
    </source>
</evidence>
<dbReference type="Pfam" id="PF01098">
    <property type="entry name" value="FTSW_RODA_SPOVE"/>
    <property type="match status" value="1"/>
</dbReference>
<evidence type="ECO:0000256" key="12">
    <source>
        <dbReference type="ARBA" id="ARBA00041185"/>
    </source>
</evidence>
<keyword evidence="6" id="KW-0573">Peptidoglycan synthesis</keyword>
<feature type="transmembrane region" description="Helical" evidence="17">
    <location>
        <begin position="326"/>
        <end position="348"/>
    </location>
</feature>
<comment type="caution">
    <text evidence="18">The sequence shown here is derived from an EMBL/GenBank/DDBJ whole genome shotgun (WGS) entry which is preliminary data.</text>
</comment>
<evidence type="ECO:0000256" key="4">
    <source>
        <dbReference type="ARBA" id="ARBA00022692"/>
    </source>
</evidence>
<comment type="similarity">
    <text evidence="11">Belongs to the SEDS family. FtsW subfamily.</text>
</comment>
<sequence length="410" mass="44440">MAAPRPSAAALTPSLTEVGQPREAGEQGGDWPAESRLLALLTGLWSAMGLLVLSSASWWTAGQELGDPWYYIKRQLIWLAIGWLVLLLAVRLPLRLWFRLAPMIVLLGLGLLVVTLLAGTTVNGAQRWIAMGPVRLQPSELIKPFLVLQAASLFSSWNRRSNDQRLGWLLVFGGLVWLVLKQPNLSTASLMGMLLWLIALGSGLAWYWLLLAAALGSAVFSFSLWLNPYQLVRVLSFLDPFATAEGNGYQLVQSLLAIGSGGWTGSGFTLSMQKLQYLPFQTTDFVFAVYAEEFGFIGGVLLLLFLLLYAFLGLRVSLATRSHKAALLAIGATTLLIGQSILNIGVATGTIPTTGLPLPLVSYGGNSLVACLFSAGLLIRVDLEREVSASGRLPPLRKRRHRCAAGARTR</sequence>
<evidence type="ECO:0000313" key="18">
    <source>
        <dbReference type="EMBL" id="TGG91004.1"/>
    </source>
</evidence>
<evidence type="ECO:0000256" key="7">
    <source>
        <dbReference type="ARBA" id="ARBA00022989"/>
    </source>
</evidence>
<evidence type="ECO:0000256" key="2">
    <source>
        <dbReference type="ARBA" id="ARBA00022676"/>
    </source>
</evidence>
<feature type="transmembrane region" description="Helical" evidence="17">
    <location>
        <begin position="360"/>
        <end position="379"/>
    </location>
</feature>
<dbReference type="GO" id="GO:0008360">
    <property type="term" value="P:regulation of cell shape"/>
    <property type="evidence" value="ECO:0007669"/>
    <property type="project" value="UniProtKB-KW"/>
</dbReference>
<feature type="transmembrane region" description="Helical" evidence="17">
    <location>
        <begin position="76"/>
        <end position="94"/>
    </location>
</feature>
<dbReference type="GO" id="GO:0051301">
    <property type="term" value="P:cell division"/>
    <property type="evidence" value="ECO:0007669"/>
    <property type="project" value="InterPro"/>
</dbReference>
<keyword evidence="3" id="KW-0808">Transferase</keyword>
<evidence type="ECO:0000256" key="13">
    <source>
        <dbReference type="ARBA" id="ARBA00041418"/>
    </source>
</evidence>
<dbReference type="PANTHER" id="PTHR30474:SF2">
    <property type="entry name" value="PEPTIDOGLYCAN GLYCOSYLTRANSFERASE FTSW-RELATED"/>
    <property type="match status" value="1"/>
</dbReference>
<name>A0A524RLP7_9CHRO</name>
<dbReference type="GO" id="GO:0008955">
    <property type="term" value="F:peptidoglycan glycosyltransferase activity"/>
    <property type="evidence" value="ECO:0007669"/>
    <property type="project" value="UniProtKB-EC"/>
</dbReference>
<evidence type="ECO:0000256" key="6">
    <source>
        <dbReference type="ARBA" id="ARBA00022984"/>
    </source>
</evidence>
<evidence type="ECO:0000256" key="3">
    <source>
        <dbReference type="ARBA" id="ARBA00022679"/>
    </source>
</evidence>
<accession>A0A524RLP7</accession>
<dbReference type="AlphaFoldDB" id="A0A524RLP7"/>
<feature type="transmembrane region" description="Helical" evidence="17">
    <location>
        <begin position="165"/>
        <end position="181"/>
    </location>
</feature>
<keyword evidence="4 17" id="KW-0812">Transmembrane</keyword>
<keyword evidence="5" id="KW-0133">Cell shape</keyword>
<comment type="catalytic activity">
    <reaction evidence="15">
        <text>[GlcNAc-(1-&gt;4)-Mur2Ac(oyl-L-Ala-gamma-D-Glu-L-Lys-D-Ala-D-Ala)](n)-di-trans,octa-cis-undecaprenyl diphosphate + beta-D-GlcNAc-(1-&gt;4)-Mur2Ac(oyl-L-Ala-gamma-D-Glu-L-Lys-D-Ala-D-Ala)-di-trans,octa-cis-undecaprenyl diphosphate = [GlcNAc-(1-&gt;4)-Mur2Ac(oyl-L-Ala-gamma-D-Glu-L-Lys-D-Ala-D-Ala)](n+1)-di-trans,octa-cis-undecaprenyl diphosphate + di-trans,octa-cis-undecaprenyl diphosphate + H(+)</text>
        <dbReference type="Rhea" id="RHEA:23708"/>
        <dbReference type="Rhea" id="RHEA-COMP:9602"/>
        <dbReference type="Rhea" id="RHEA-COMP:9603"/>
        <dbReference type="ChEBI" id="CHEBI:15378"/>
        <dbReference type="ChEBI" id="CHEBI:58405"/>
        <dbReference type="ChEBI" id="CHEBI:60033"/>
        <dbReference type="ChEBI" id="CHEBI:78435"/>
        <dbReference type="EC" id="2.4.99.28"/>
    </reaction>
</comment>
<evidence type="ECO:0000256" key="16">
    <source>
        <dbReference type="ARBA" id="ARBA00049966"/>
    </source>
</evidence>
<comment type="function">
    <text evidence="16">Peptidoglycan polymerase that is essential for cell division.</text>
</comment>
<dbReference type="InterPro" id="IPR001182">
    <property type="entry name" value="FtsW/RodA"/>
</dbReference>
<dbReference type="EMBL" id="SRMO01000084">
    <property type="protein sequence ID" value="TGG91004.1"/>
    <property type="molecule type" value="Genomic_DNA"/>
</dbReference>
<comment type="subcellular location">
    <subcellularLocation>
        <location evidence="1">Membrane</location>
        <topology evidence="1">Multi-pass membrane protein</topology>
    </subcellularLocation>
</comment>
<keyword evidence="2" id="KW-0328">Glycosyltransferase</keyword>
<evidence type="ECO:0000256" key="17">
    <source>
        <dbReference type="SAM" id="Phobius"/>
    </source>
</evidence>
<evidence type="ECO:0000256" key="8">
    <source>
        <dbReference type="ARBA" id="ARBA00023136"/>
    </source>
</evidence>
<dbReference type="EC" id="2.4.99.28" evidence="14"/>
<keyword evidence="7 17" id="KW-1133">Transmembrane helix</keyword>
<evidence type="ECO:0000256" key="1">
    <source>
        <dbReference type="ARBA" id="ARBA00004141"/>
    </source>
</evidence>
<reference evidence="18 19" key="1">
    <citation type="journal article" date="2019" name="mSystems">
        <title>Life at home and on the roam: Genomic adaptions reflect the dual lifestyle of an intracellular, facultative symbiont.</title>
        <authorList>
            <person name="Burgsdorf I."/>
        </authorList>
    </citation>
    <scope>NUCLEOTIDE SEQUENCE [LARGE SCALE GENOMIC DNA]</scope>
    <source>
        <strain evidence="18">277cV</strain>
    </source>
</reference>
<proteinExistence type="inferred from homology"/>
<evidence type="ECO:0000256" key="11">
    <source>
        <dbReference type="ARBA" id="ARBA00038053"/>
    </source>
</evidence>
<evidence type="ECO:0000256" key="9">
    <source>
        <dbReference type="ARBA" id="ARBA00032370"/>
    </source>
</evidence>
<feature type="transmembrane region" description="Helical" evidence="17">
    <location>
        <begin position="100"/>
        <end position="120"/>
    </location>
</feature>
<evidence type="ECO:0000256" key="10">
    <source>
        <dbReference type="ARBA" id="ARBA00033270"/>
    </source>
</evidence>
<dbReference type="GO" id="GO:0015648">
    <property type="term" value="F:lipid-linked peptidoglycan transporter activity"/>
    <property type="evidence" value="ECO:0007669"/>
    <property type="project" value="TreeGrafter"/>
</dbReference>
<dbReference type="Proteomes" id="UP000317990">
    <property type="component" value="Unassembled WGS sequence"/>
</dbReference>
<protein>
    <recommendedName>
        <fullName evidence="12">Probable peptidoglycan glycosyltransferase FtsW</fullName>
        <ecNumber evidence="14">2.4.99.28</ecNumber>
    </recommendedName>
    <alternativeName>
        <fullName evidence="13">Cell division protein FtsW</fullName>
    </alternativeName>
    <alternativeName>
        <fullName evidence="10">Cell wall polymerase</fullName>
    </alternativeName>
    <alternativeName>
        <fullName evidence="9">Peptidoglycan polymerase</fullName>
    </alternativeName>
</protein>
<dbReference type="GO" id="GO:0009252">
    <property type="term" value="P:peptidoglycan biosynthetic process"/>
    <property type="evidence" value="ECO:0007669"/>
    <property type="project" value="UniProtKB-KW"/>
</dbReference>
<feature type="transmembrane region" description="Helical" evidence="17">
    <location>
        <begin position="37"/>
        <end position="56"/>
    </location>
</feature>